<keyword evidence="4" id="KW-1185">Reference proteome</keyword>
<dbReference type="Gene3D" id="1.25.40.10">
    <property type="entry name" value="Tetratricopeptide repeat domain"/>
    <property type="match status" value="1"/>
</dbReference>
<sequence length="583" mass="65216">MTVQNDLRRVLQVAQQGRHKKTLAEAKAAMRQHNRHPAFPNFAAVALCAMGRERDAVPYFQKALKLDPEFHDAAKNLAHALIVLHQPEPAAKLLKRVAAACPQDSGVFRILTLAQMDSGKLDDALAAATDYLRLCPKDAQAFMMRADVHAKQNNLASAVTDLDGAAALAPDNFQIWVQKSAVLARMAEHEEATAAARHAVDLAPQHPRVLTNYATQLVNAGELEQAAEVYRRILEIQPGEPDVLEHLARLQSREENEGIWPVALAEYDKAPKGPGRAALGFALAHMAEQRGDRQAANTYLNAANREIAKITPYPAAEEKRFNDKILNRFRSPLSFDRRTRAQHPRPIFIVGLPRSGTTLTETILGASPEVAPLGERPTCDLLYPIIQEDLPFGPDEVESLVAADQAQLPEHARSARAYTDKMPENHRLIGFLVAAYPDCRIVDLRRDPRDVALSMWRGRFSNGALSYSYDLQSMAHRFNLYAEIMAHWHNLYPGSIYRLSYEDLVADVTSASRSLAEFCGIEWVENMARPELYTGGVRTMTAHQLRQPVHMRSVGKWRDYEDVMAPFVTALDKKLWQELEPDN</sequence>
<evidence type="ECO:0000256" key="2">
    <source>
        <dbReference type="PROSITE-ProRule" id="PRU00339"/>
    </source>
</evidence>
<reference evidence="3 4" key="1">
    <citation type="submission" date="2019-05" db="EMBL/GenBank/DDBJ databases">
        <title>Ruegeria sp. nov., isolated from tidal flat.</title>
        <authorList>
            <person name="Kim W."/>
        </authorList>
    </citation>
    <scope>NUCLEOTIDE SEQUENCE [LARGE SCALE GENOMIC DNA]</scope>
    <source>
        <strain evidence="3 4">CAU 1488</strain>
    </source>
</reference>
<dbReference type="EMBL" id="VCPD01000005">
    <property type="protein sequence ID" value="TMV06438.1"/>
    <property type="molecule type" value="Genomic_DNA"/>
</dbReference>
<dbReference type="InterPro" id="IPR011990">
    <property type="entry name" value="TPR-like_helical_dom_sf"/>
</dbReference>
<gene>
    <name evidence="3" type="ORF">FGK63_14935</name>
</gene>
<feature type="repeat" description="TPR" evidence="2">
    <location>
        <begin position="207"/>
        <end position="240"/>
    </location>
</feature>
<dbReference type="PANTHER" id="PTHR12788">
    <property type="entry name" value="PROTEIN-TYROSINE SULFOTRANSFERASE 2"/>
    <property type="match status" value="1"/>
</dbReference>
<dbReference type="SUPFAM" id="SSF48452">
    <property type="entry name" value="TPR-like"/>
    <property type="match status" value="1"/>
</dbReference>
<dbReference type="InterPro" id="IPR019734">
    <property type="entry name" value="TPR_rpt"/>
</dbReference>
<dbReference type="SUPFAM" id="SSF52540">
    <property type="entry name" value="P-loop containing nucleoside triphosphate hydrolases"/>
    <property type="match status" value="1"/>
</dbReference>
<name>A0ABY2WV26_9RHOB</name>
<evidence type="ECO:0000256" key="1">
    <source>
        <dbReference type="ARBA" id="ARBA00022679"/>
    </source>
</evidence>
<proteinExistence type="predicted"/>
<evidence type="ECO:0000313" key="3">
    <source>
        <dbReference type="EMBL" id="TMV06438.1"/>
    </source>
</evidence>
<comment type="caution">
    <text evidence="3">The sequence shown here is derived from an EMBL/GenBank/DDBJ whole genome shotgun (WGS) entry which is preliminary data.</text>
</comment>
<dbReference type="Gene3D" id="3.40.50.300">
    <property type="entry name" value="P-loop containing nucleotide triphosphate hydrolases"/>
    <property type="match status" value="1"/>
</dbReference>
<dbReference type="Pfam" id="PF13469">
    <property type="entry name" value="Sulfotransfer_3"/>
    <property type="match status" value="1"/>
</dbReference>
<dbReference type="RefSeq" id="WP_138843649.1">
    <property type="nucleotide sequence ID" value="NZ_VCPD01000005.1"/>
</dbReference>
<dbReference type="SMART" id="SM00028">
    <property type="entry name" value="TPR"/>
    <property type="match status" value="6"/>
</dbReference>
<dbReference type="InterPro" id="IPR027417">
    <property type="entry name" value="P-loop_NTPase"/>
</dbReference>
<dbReference type="Pfam" id="PF13432">
    <property type="entry name" value="TPR_16"/>
    <property type="match status" value="1"/>
</dbReference>
<dbReference type="InterPro" id="IPR026634">
    <property type="entry name" value="TPST-like"/>
</dbReference>
<dbReference type="Pfam" id="PF14559">
    <property type="entry name" value="TPR_19"/>
    <property type="match status" value="1"/>
</dbReference>
<keyword evidence="2" id="KW-0802">TPR repeat</keyword>
<dbReference type="Pfam" id="PF13428">
    <property type="entry name" value="TPR_14"/>
    <property type="match status" value="1"/>
</dbReference>
<dbReference type="PANTHER" id="PTHR12788:SF10">
    <property type="entry name" value="PROTEIN-TYROSINE SULFOTRANSFERASE"/>
    <property type="match status" value="1"/>
</dbReference>
<evidence type="ECO:0000313" key="4">
    <source>
        <dbReference type="Proteomes" id="UP001193035"/>
    </source>
</evidence>
<accession>A0ABY2WV26</accession>
<keyword evidence="1" id="KW-0808">Transferase</keyword>
<organism evidence="3 4">
    <name type="scientific">Ruegeria sediminis</name>
    <dbReference type="NCBI Taxonomy" id="2583820"/>
    <lineage>
        <taxon>Bacteria</taxon>
        <taxon>Pseudomonadati</taxon>
        <taxon>Pseudomonadota</taxon>
        <taxon>Alphaproteobacteria</taxon>
        <taxon>Rhodobacterales</taxon>
        <taxon>Roseobacteraceae</taxon>
        <taxon>Ruegeria</taxon>
    </lineage>
</organism>
<dbReference type="PROSITE" id="PS50005">
    <property type="entry name" value="TPR"/>
    <property type="match status" value="1"/>
</dbReference>
<dbReference type="Proteomes" id="UP001193035">
    <property type="component" value="Unassembled WGS sequence"/>
</dbReference>
<protein>
    <submittedName>
        <fullName evidence="3">Tetratricopeptide repeat protein</fullName>
    </submittedName>
</protein>